<organism evidence="6 7">
    <name type="scientific">Coprinellus micaceus</name>
    <name type="common">Glistening ink-cap mushroom</name>
    <name type="synonym">Coprinus micaceus</name>
    <dbReference type="NCBI Taxonomy" id="71717"/>
    <lineage>
        <taxon>Eukaryota</taxon>
        <taxon>Fungi</taxon>
        <taxon>Dikarya</taxon>
        <taxon>Basidiomycota</taxon>
        <taxon>Agaricomycotina</taxon>
        <taxon>Agaricomycetes</taxon>
        <taxon>Agaricomycetidae</taxon>
        <taxon>Agaricales</taxon>
        <taxon>Agaricineae</taxon>
        <taxon>Psathyrellaceae</taxon>
        <taxon>Coprinellus</taxon>
    </lineage>
</organism>
<evidence type="ECO:0000256" key="1">
    <source>
        <dbReference type="ARBA" id="ARBA00013260"/>
    </source>
</evidence>
<dbReference type="EMBL" id="QPFP01000002">
    <property type="protein sequence ID" value="TEB39319.1"/>
    <property type="molecule type" value="Genomic_DNA"/>
</dbReference>
<dbReference type="InterPro" id="IPR002833">
    <property type="entry name" value="PTH2"/>
</dbReference>
<comment type="catalytic activity">
    <reaction evidence="4">
        <text>an N-acyl-L-alpha-aminoacyl-tRNA + H2O = an N-acyl-L-amino acid + a tRNA + H(+)</text>
        <dbReference type="Rhea" id="RHEA:54448"/>
        <dbReference type="Rhea" id="RHEA-COMP:10123"/>
        <dbReference type="Rhea" id="RHEA-COMP:13883"/>
        <dbReference type="ChEBI" id="CHEBI:15377"/>
        <dbReference type="ChEBI" id="CHEBI:15378"/>
        <dbReference type="ChEBI" id="CHEBI:59874"/>
        <dbReference type="ChEBI" id="CHEBI:78442"/>
        <dbReference type="ChEBI" id="CHEBI:138191"/>
        <dbReference type="EC" id="3.1.1.29"/>
    </reaction>
</comment>
<dbReference type="CDD" id="cd02430">
    <property type="entry name" value="PTH2"/>
    <property type="match status" value="1"/>
</dbReference>
<evidence type="ECO:0000256" key="5">
    <source>
        <dbReference type="SAM" id="SignalP"/>
    </source>
</evidence>
<evidence type="ECO:0000256" key="4">
    <source>
        <dbReference type="ARBA" id="ARBA00048707"/>
    </source>
</evidence>
<protein>
    <recommendedName>
        <fullName evidence="1">peptidyl-tRNA hydrolase</fullName>
        <ecNumber evidence="1">3.1.1.29</ecNumber>
    </recommendedName>
</protein>
<dbReference type="Gene3D" id="3.40.1490.10">
    <property type="entry name" value="Bit1"/>
    <property type="match status" value="1"/>
</dbReference>
<keyword evidence="7" id="KW-1185">Reference proteome</keyword>
<reference evidence="6 7" key="1">
    <citation type="journal article" date="2019" name="Nat. Ecol. Evol.">
        <title>Megaphylogeny resolves global patterns of mushroom evolution.</title>
        <authorList>
            <person name="Varga T."/>
            <person name="Krizsan K."/>
            <person name="Foldi C."/>
            <person name="Dima B."/>
            <person name="Sanchez-Garcia M."/>
            <person name="Sanchez-Ramirez S."/>
            <person name="Szollosi G.J."/>
            <person name="Szarkandi J.G."/>
            <person name="Papp V."/>
            <person name="Albert L."/>
            <person name="Andreopoulos W."/>
            <person name="Angelini C."/>
            <person name="Antonin V."/>
            <person name="Barry K.W."/>
            <person name="Bougher N.L."/>
            <person name="Buchanan P."/>
            <person name="Buyck B."/>
            <person name="Bense V."/>
            <person name="Catcheside P."/>
            <person name="Chovatia M."/>
            <person name="Cooper J."/>
            <person name="Damon W."/>
            <person name="Desjardin D."/>
            <person name="Finy P."/>
            <person name="Geml J."/>
            <person name="Haridas S."/>
            <person name="Hughes K."/>
            <person name="Justo A."/>
            <person name="Karasinski D."/>
            <person name="Kautmanova I."/>
            <person name="Kiss B."/>
            <person name="Kocsube S."/>
            <person name="Kotiranta H."/>
            <person name="LaButti K.M."/>
            <person name="Lechner B.E."/>
            <person name="Liimatainen K."/>
            <person name="Lipzen A."/>
            <person name="Lukacs Z."/>
            <person name="Mihaltcheva S."/>
            <person name="Morgado L.N."/>
            <person name="Niskanen T."/>
            <person name="Noordeloos M.E."/>
            <person name="Ohm R.A."/>
            <person name="Ortiz-Santana B."/>
            <person name="Ovrebo C."/>
            <person name="Racz N."/>
            <person name="Riley R."/>
            <person name="Savchenko A."/>
            <person name="Shiryaev A."/>
            <person name="Soop K."/>
            <person name="Spirin V."/>
            <person name="Szebenyi C."/>
            <person name="Tomsovsky M."/>
            <person name="Tulloss R.E."/>
            <person name="Uehling J."/>
            <person name="Grigoriev I.V."/>
            <person name="Vagvolgyi C."/>
            <person name="Papp T."/>
            <person name="Martin F.M."/>
            <person name="Miettinen O."/>
            <person name="Hibbett D.S."/>
            <person name="Nagy L.G."/>
        </authorList>
    </citation>
    <scope>NUCLEOTIDE SEQUENCE [LARGE SCALE GENOMIC DNA]</scope>
    <source>
        <strain evidence="6 7">FP101781</strain>
    </source>
</reference>
<dbReference type="GO" id="GO:0004045">
    <property type="term" value="F:peptidyl-tRNA hydrolase activity"/>
    <property type="evidence" value="ECO:0007669"/>
    <property type="project" value="UniProtKB-EC"/>
</dbReference>
<evidence type="ECO:0000256" key="3">
    <source>
        <dbReference type="ARBA" id="ARBA00038050"/>
    </source>
</evidence>
<dbReference type="Proteomes" id="UP000298030">
    <property type="component" value="Unassembled WGS sequence"/>
</dbReference>
<keyword evidence="5" id="KW-0732">Signal</keyword>
<dbReference type="NCBIfam" id="TIGR00283">
    <property type="entry name" value="arch_pth2"/>
    <property type="match status" value="1"/>
</dbReference>
<feature type="signal peptide" evidence="5">
    <location>
        <begin position="1"/>
        <end position="27"/>
    </location>
</feature>
<evidence type="ECO:0000313" key="6">
    <source>
        <dbReference type="EMBL" id="TEB39319.1"/>
    </source>
</evidence>
<dbReference type="PANTHER" id="PTHR12649">
    <property type="entry name" value="PEPTIDYL-TRNA HYDROLASE 2"/>
    <property type="match status" value="1"/>
</dbReference>
<comment type="similarity">
    <text evidence="3">Belongs to the PTH2 family.</text>
</comment>
<comment type="caution">
    <text evidence="6">The sequence shown here is derived from an EMBL/GenBank/DDBJ whole genome shotgun (WGS) entry which is preliminary data.</text>
</comment>
<dbReference type="EC" id="3.1.1.29" evidence="1"/>
<dbReference type="FunFam" id="3.40.1490.10:FF:000001">
    <property type="entry name" value="Peptidyl-tRNA hydrolase 2"/>
    <property type="match status" value="1"/>
</dbReference>
<dbReference type="InterPro" id="IPR023476">
    <property type="entry name" value="Pep_tRNA_hydro_II_dom_sf"/>
</dbReference>
<gene>
    <name evidence="6" type="ORF">FA13DRAFT_1725305</name>
</gene>
<dbReference type="STRING" id="71717.A0A4Y7U0G1"/>
<proteinExistence type="inferred from homology"/>
<dbReference type="SUPFAM" id="SSF102462">
    <property type="entry name" value="Peptidyl-tRNA hydrolase II"/>
    <property type="match status" value="1"/>
</dbReference>
<dbReference type="Pfam" id="PF01981">
    <property type="entry name" value="PTH2"/>
    <property type="match status" value="1"/>
</dbReference>
<sequence>MARACWANLTLAVVLSLSSLGAGYVLGARSSLPCPPEVVERPAVLVEEPAPTDIDEEEDDFEQLADGDLTAISAGFNEPCKLVLVVRTDLGMTPGKIAAQCGHATLACYKALVKKNLKLINHWERTGQAKIALKGVSEEQILELEAIAKSLNLCARSILDAGRTQIAAGSRTVLGIGPAPVSLVNQVTGHLRLL</sequence>
<dbReference type="PANTHER" id="PTHR12649:SF11">
    <property type="entry name" value="PEPTIDYL-TRNA HYDROLASE 2, MITOCHONDRIAL"/>
    <property type="match status" value="1"/>
</dbReference>
<dbReference type="GO" id="GO:0005829">
    <property type="term" value="C:cytosol"/>
    <property type="evidence" value="ECO:0007669"/>
    <property type="project" value="TreeGrafter"/>
</dbReference>
<evidence type="ECO:0000313" key="7">
    <source>
        <dbReference type="Proteomes" id="UP000298030"/>
    </source>
</evidence>
<name>A0A4Y7U0G1_COPMI</name>
<keyword evidence="2 6" id="KW-0378">Hydrolase</keyword>
<evidence type="ECO:0000256" key="2">
    <source>
        <dbReference type="ARBA" id="ARBA00022801"/>
    </source>
</evidence>
<dbReference type="AlphaFoldDB" id="A0A4Y7U0G1"/>
<accession>A0A4Y7U0G1</accession>
<feature type="chain" id="PRO_5021258248" description="peptidyl-tRNA hydrolase" evidence="5">
    <location>
        <begin position="28"/>
        <end position="194"/>
    </location>
</feature>
<dbReference type="OrthoDB" id="1733656at2759"/>